<dbReference type="PANTHER" id="PTHR19920">
    <property type="entry name" value="WD40 PROTEIN CIAO1"/>
    <property type="match status" value="1"/>
</dbReference>
<keyword evidence="1" id="KW-0853">WD repeat</keyword>
<proteinExistence type="predicted"/>
<dbReference type="SMART" id="SM00320">
    <property type="entry name" value="WD40"/>
    <property type="match status" value="4"/>
</dbReference>
<dbReference type="EMBL" id="CAJJDP010000034">
    <property type="protein sequence ID" value="CAD8157795.1"/>
    <property type="molecule type" value="Genomic_DNA"/>
</dbReference>
<dbReference type="Proteomes" id="UP000683925">
    <property type="component" value="Unassembled WGS sequence"/>
</dbReference>
<accession>A0A8S1TY81</accession>
<reference evidence="2" key="1">
    <citation type="submission" date="2021-01" db="EMBL/GenBank/DDBJ databases">
        <authorList>
            <consortium name="Genoscope - CEA"/>
            <person name="William W."/>
        </authorList>
    </citation>
    <scope>NUCLEOTIDE SEQUENCE</scope>
</reference>
<feature type="repeat" description="WD" evidence="1">
    <location>
        <begin position="311"/>
        <end position="352"/>
    </location>
</feature>
<keyword evidence="3" id="KW-1185">Reference proteome</keyword>
<evidence type="ECO:0008006" key="4">
    <source>
        <dbReference type="Google" id="ProtNLM"/>
    </source>
</evidence>
<dbReference type="PANTHER" id="PTHR19920:SF0">
    <property type="entry name" value="CYTOSOLIC IRON-SULFUR PROTEIN ASSEMBLY PROTEIN CIAO1-RELATED"/>
    <property type="match status" value="1"/>
</dbReference>
<dbReference type="OrthoDB" id="10267436at2759"/>
<organism evidence="2 3">
    <name type="scientific">Paramecium octaurelia</name>
    <dbReference type="NCBI Taxonomy" id="43137"/>
    <lineage>
        <taxon>Eukaryota</taxon>
        <taxon>Sar</taxon>
        <taxon>Alveolata</taxon>
        <taxon>Ciliophora</taxon>
        <taxon>Intramacronucleata</taxon>
        <taxon>Oligohymenophorea</taxon>
        <taxon>Peniculida</taxon>
        <taxon>Parameciidae</taxon>
        <taxon>Paramecium</taxon>
    </lineage>
</organism>
<dbReference type="GO" id="GO:0016226">
    <property type="term" value="P:iron-sulfur cluster assembly"/>
    <property type="evidence" value="ECO:0007669"/>
    <property type="project" value="TreeGrafter"/>
</dbReference>
<dbReference type="Pfam" id="PF00400">
    <property type="entry name" value="WD40"/>
    <property type="match status" value="3"/>
</dbReference>
<dbReference type="PROSITE" id="PS50082">
    <property type="entry name" value="WD_REPEATS_2"/>
    <property type="match status" value="3"/>
</dbReference>
<comment type="caution">
    <text evidence="2">The sequence shown here is derived from an EMBL/GenBank/DDBJ whole genome shotgun (WGS) entry which is preliminary data.</text>
</comment>
<dbReference type="InterPro" id="IPR001680">
    <property type="entry name" value="WD40_rpt"/>
</dbReference>
<name>A0A8S1TY81_PAROT</name>
<feature type="repeat" description="WD" evidence="1">
    <location>
        <begin position="237"/>
        <end position="278"/>
    </location>
</feature>
<dbReference type="AlphaFoldDB" id="A0A8S1TY81"/>
<dbReference type="PROSITE" id="PS50294">
    <property type="entry name" value="WD_REPEATS_REGION"/>
    <property type="match status" value="3"/>
</dbReference>
<evidence type="ECO:0000313" key="3">
    <source>
        <dbReference type="Proteomes" id="UP000683925"/>
    </source>
</evidence>
<protein>
    <recommendedName>
        <fullName evidence="4">WD domain, G-beta repeat protein</fullName>
    </recommendedName>
</protein>
<evidence type="ECO:0000313" key="2">
    <source>
        <dbReference type="EMBL" id="CAD8157795.1"/>
    </source>
</evidence>
<feature type="repeat" description="WD" evidence="1">
    <location>
        <begin position="357"/>
        <end position="389"/>
    </location>
</feature>
<gene>
    <name evidence="2" type="ORF">POCTA_138.1.T0340165</name>
</gene>
<dbReference type="GO" id="GO:0097361">
    <property type="term" value="C:cytosolic [4Fe-4S] assembly targeting complex"/>
    <property type="evidence" value="ECO:0007669"/>
    <property type="project" value="TreeGrafter"/>
</dbReference>
<evidence type="ECO:0000256" key="1">
    <source>
        <dbReference type="PROSITE-ProRule" id="PRU00221"/>
    </source>
</evidence>
<sequence length="477" mass="55653">MIQQDEELRCTQNHGQPIQIVLLDRDLFTEQRLLCNVCMQNSEGRSNWIGYNKLMEKITMNKTQRRKQLQEIIKTPLSLVEQFQILLNNLKLSVYQQFDQLTTQSSDWKNALLRVVEDQNFSFFRELDTIIYNGEGYLFDKEEIINQIIQTNTQYCNSINGGLSALRKVELYSQCVLRLNEIDNSQHIKLSDQVIPQEMDCFAIAFNQYGQYMISGVNSEIKVWDFNQGNLNERCTLIGHTDTISCLQFSKQSNSFISAGYDNSIRCWRLSSELCAQSYILSQISPMDQDQDQVGPYTYDQGQEWQSSQPFVEHTDGINCFILNQAENQLFSGGKDKSIKIWQYDNFENALTFCYSLDRHKDTIFSLSLNKYEDTLVSCGKDQQIIIWKKSNNLIWQFGYIVTQSIKEEGCRLFFISDTSFIWVTGSKYSENCISTFELSEQNIYQENLEKKVNLTVNNDIFDSSFFQSVNVFKRIY</sequence>